<evidence type="ECO:0000313" key="4">
    <source>
        <dbReference type="EMBL" id="MQU17958.1"/>
    </source>
</evidence>
<dbReference type="RefSeq" id="WP_153378230.1">
    <property type="nucleotide sequence ID" value="NZ_JBITTT010000011.1"/>
</dbReference>
<evidence type="ECO:0000313" key="5">
    <source>
        <dbReference type="EMBL" id="MQU26344.1"/>
    </source>
</evidence>
<proteinExistence type="predicted"/>
<evidence type="ECO:0000256" key="1">
    <source>
        <dbReference type="SAM" id="Phobius"/>
    </source>
</evidence>
<dbReference type="EMBL" id="WIVW01000006">
    <property type="protein sequence ID" value="MQU26344.1"/>
    <property type="molecule type" value="Genomic_DNA"/>
</dbReference>
<dbReference type="Proteomes" id="UP000437970">
    <property type="component" value="Unassembled WGS sequence"/>
</dbReference>
<dbReference type="Proteomes" id="UP000443000">
    <property type="component" value="Unassembled WGS sequence"/>
</dbReference>
<sequence>MIRSLPLFESVLTGIAAALGLGIAIIACGVGSSPEWLPAQARLNPAEGLAKSLVAPTVTLQNLAISWQTPLFSTDRSPDPSTAHVVSNLTGVTLTGVLINVDLRIAMLKRADGSTLDVHQGQTLPNGWTLQTLTPTHATFSSQGRTQRLSLHALRLPPPSLTPPISLSHESTP</sequence>
<keyword evidence="1" id="KW-0472">Membrane</keyword>
<name>A0A6A7YWV4_9PSED</name>
<comment type="caution">
    <text evidence="3">The sequence shown here is derived from an EMBL/GenBank/DDBJ whole genome shotgun (WGS) entry which is preliminary data.</text>
</comment>
<evidence type="ECO:0000313" key="6">
    <source>
        <dbReference type="Proteomes" id="UP000437970"/>
    </source>
</evidence>
<dbReference type="OrthoDB" id="5951700at2"/>
<evidence type="ECO:0000313" key="8">
    <source>
        <dbReference type="Proteomes" id="UP000713985"/>
    </source>
</evidence>
<evidence type="ECO:0000313" key="7">
    <source>
        <dbReference type="Proteomes" id="UP000443000"/>
    </source>
</evidence>
<dbReference type="AlphaFoldDB" id="A0A6A7YWV4"/>
<organism evidence="3">
    <name type="scientific">Pseudomonas helleri</name>
    <dbReference type="NCBI Taxonomy" id="1608996"/>
    <lineage>
        <taxon>Bacteria</taxon>
        <taxon>Pseudomonadati</taxon>
        <taxon>Pseudomonadota</taxon>
        <taxon>Gammaproteobacteria</taxon>
        <taxon>Pseudomonadales</taxon>
        <taxon>Pseudomonadaceae</taxon>
        <taxon>Pseudomonas</taxon>
    </lineage>
</organism>
<dbReference type="EMBL" id="WIVT01000020">
    <property type="protein sequence ID" value="MQU17958.1"/>
    <property type="molecule type" value="Genomic_DNA"/>
</dbReference>
<feature type="transmembrane region" description="Helical" evidence="1">
    <location>
        <begin position="81"/>
        <end position="101"/>
    </location>
</feature>
<evidence type="ECO:0000313" key="3">
    <source>
        <dbReference type="EMBL" id="MQT79710.1"/>
    </source>
</evidence>
<reference evidence="6 7" key="1">
    <citation type="submission" date="2019-10" db="EMBL/GenBank/DDBJ databases">
        <title>Evaluation of single-gene subtyping targets for Pseudomonas.</title>
        <authorList>
            <person name="Reichler S.J."/>
            <person name="Orsi R.H."/>
            <person name="Wiedmann M."/>
            <person name="Martin N.H."/>
            <person name="Murphy S.I."/>
        </authorList>
    </citation>
    <scope>NUCLEOTIDE SEQUENCE</scope>
    <source>
        <strain evidence="2 8">FSL R10-0802</strain>
        <strain evidence="4 7">FSL R10-1594</strain>
        <strain evidence="5 6">FSL R10-1984</strain>
        <strain evidence="3">FSL R10-2339</strain>
    </source>
</reference>
<keyword evidence="1" id="KW-0812">Transmembrane</keyword>
<accession>A0A6A7YWV4</accession>
<evidence type="ECO:0000313" key="2">
    <source>
        <dbReference type="EMBL" id="MQT26167.1"/>
    </source>
</evidence>
<dbReference type="EMBL" id="WIWP01000013">
    <property type="protein sequence ID" value="MQT26167.1"/>
    <property type="molecule type" value="Genomic_DNA"/>
</dbReference>
<dbReference type="EMBL" id="WIWC01000007">
    <property type="protein sequence ID" value="MQT79710.1"/>
    <property type="molecule type" value="Genomic_DNA"/>
</dbReference>
<protein>
    <submittedName>
        <fullName evidence="3">General secretion pathway protein GspN</fullName>
    </submittedName>
</protein>
<feature type="transmembrane region" description="Helical" evidence="1">
    <location>
        <begin position="12"/>
        <end position="32"/>
    </location>
</feature>
<gene>
    <name evidence="4" type="ORF">GHN41_16095</name>
    <name evidence="3" type="ORF">GHN86_06455</name>
    <name evidence="2" type="ORF">GHN94_10055</name>
    <name evidence="5" type="ORF">GHO29_07560</name>
</gene>
<keyword evidence="8" id="KW-1185">Reference proteome</keyword>
<keyword evidence="1" id="KW-1133">Transmembrane helix</keyword>
<dbReference type="PROSITE" id="PS51257">
    <property type="entry name" value="PROKAR_LIPOPROTEIN"/>
    <property type="match status" value="1"/>
</dbReference>
<dbReference type="Proteomes" id="UP000713985">
    <property type="component" value="Unassembled WGS sequence"/>
</dbReference>